<feature type="transmembrane region" description="Helical" evidence="10">
    <location>
        <begin position="749"/>
        <end position="770"/>
    </location>
</feature>
<feature type="transmembrane region" description="Helical" evidence="10">
    <location>
        <begin position="299"/>
        <end position="317"/>
    </location>
</feature>
<feature type="transmembrane region" description="Helical" evidence="10">
    <location>
        <begin position="722"/>
        <end position="743"/>
    </location>
</feature>
<feature type="transmembrane region" description="Helical" evidence="10">
    <location>
        <begin position="615"/>
        <end position="640"/>
    </location>
</feature>
<feature type="transmembrane region" description="Helical" evidence="10">
    <location>
        <begin position="323"/>
        <end position="343"/>
    </location>
</feature>
<dbReference type="VEuPathDB" id="VectorBase:GPPI043178"/>
<feature type="transmembrane region" description="Helical" evidence="10">
    <location>
        <begin position="115"/>
        <end position="133"/>
    </location>
</feature>
<reference evidence="12" key="1">
    <citation type="submission" date="2015-01" db="EMBL/GenBank/DDBJ databases">
        <authorList>
            <person name="Aksoy S."/>
            <person name="Warren W."/>
            <person name="Wilson R.K."/>
        </authorList>
    </citation>
    <scope>NUCLEOTIDE SEQUENCE [LARGE SCALE GENOMIC DNA]</scope>
    <source>
        <strain evidence="12">IAEA</strain>
    </source>
</reference>
<evidence type="ECO:0008006" key="13">
    <source>
        <dbReference type="Google" id="ProtNLM"/>
    </source>
</evidence>
<evidence type="ECO:0000256" key="8">
    <source>
        <dbReference type="ARBA" id="ARBA00023170"/>
    </source>
</evidence>
<evidence type="ECO:0000313" key="11">
    <source>
        <dbReference type="EnsemblMetazoa" id="GPPI043178-PA"/>
    </source>
</evidence>
<dbReference type="Proteomes" id="UP000092460">
    <property type="component" value="Unassembled WGS sequence"/>
</dbReference>
<feature type="transmembrane region" description="Helical" evidence="10">
    <location>
        <begin position="78"/>
        <end position="100"/>
    </location>
</feature>
<dbReference type="EMBL" id="JXJN01022064">
    <property type="status" value="NOT_ANNOTATED_CDS"/>
    <property type="molecule type" value="Genomic_DNA"/>
</dbReference>
<evidence type="ECO:0000256" key="6">
    <source>
        <dbReference type="ARBA" id="ARBA00022989"/>
    </source>
</evidence>
<feature type="transmembrane region" description="Helical" evidence="10">
    <location>
        <begin position="652"/>
        <end position="675"/>
    </location>
</feature>
<keyword evidence="9" id="KW-0807">Transducer</keyword>
<protein>
    <recommendedName>
        <fullName evidence="13">Odorant receptor</fullName>
    </recommendedName>
</protein>
<evidence type="ECO:0000256" key="7">
    <source>
        <dbReference type="ARBA" id="ARBA00023136"/>
    </source>
</evidence>
<dbReference type="STRING" id="67801.A0A1B0BX39"/>
<keyword evidence="4 10" id="KW-0812">Transmembrane</keyword>
<keyword evidence="3" id="KW-0716">Sensory transduction</keyword>
<dbReference type="GO" id="GO:0004984">
    <property type="term" value="F:olfactory receptor activity"/>
    <property type="evidence" value="ECO:0007669"/>
    <property type="project" value="InterPro"/>
</dbReference>
<dbReference type="PANTHER" id="PTHR21137">
    <property type="entry name" value="ODORANT RECEPTOR"/>
    <property type="match status" value="1"/>
</dbReference>
<sequence>MTTTATAIICIENILNKITGLLQIDFKPTIRSRAMTDNLKEELEKSSLSHQKILKHLRIISLTVGVDIRQPTRFWNPLKILTIALIVSGFVGLIAVYNFIRNNLNESINVYADSLLISMQIIISNIKLVHLIFMQHEFYKVIKQAENSEIILNLSEFGIATNGQKKLMQNIKDILKDSWQDIHRQLRFFIYTFPVKYPHWISKGPKFIIHPVQYINSAACNHISGFGAVCYDGIYVVLVVHCAALVQLLRALVEHSTTNEVPQARRVQYILGCIKFYQKIFEFYSSIDGLFRTVNLTQYCINAIILCMIIFQASIGLEAEASLVVKMFLYLMAISFQNIMYCYNGEKLITQSNLLPTAWYSCCWYNESAELKFLIRMMILRTNRALYMKMSGFSTMSLMTMLTVSKQSYGLIHYKLTPQNYECDTSSAHKKYLFPTKVSISYKNPLGLLAFIGQRSTDSEIDNKSEMLIEVLKTEQELNNKTLKNLYKISFMTGVNIKYKTDFKDPIKLVNLFLITISLMGLCAQYCLVWHNRHESFVESADAICTANQAWISIFKLIYLVFVQHKFYDLLHAATDGNLLYDLGVFDLAINCKEQLLKEVKGILRDSWLDIRRQLNFFTFSCMMACGFYMFSCLFVNYYYMHINPQNFTLQLRAVCFDGIFIVVVVHCSALFQILHQLLQHATDKDIPRSQRVKYLLCCVELHERIYNYYAKINSMYKNASLAQCLLSMLVLCVVMFMANVGLEEDITLFFKMLCFLMAAGFQIVIYCYNGQKIITQSGRSPSCWYNCCWYNESPQFKYIINMMVLRANRTLYLQVSGFTTMSHMTLLSIVQTSGSYFLLLRNLSGMD</sequence>
<dbReference type="AlphaFoldDB" id="A0A1B0BX39"/>
<evidence type="ECO:0000256" key="1">
    <source>
        <dbReference type="ARBA" id="ARBA00004651"/>
    </source>
</evidence>
<organism evidence="11 12">
    <name type="scientific">Glossina palpalis gambiensis</name>
    <dbReference type="NCBI Taxonomy" id="67801"/>
    <lineage>
        <taxon>Eukaryota</taxon>
        <taxon>Metazoa</taxon>
        <taxon>Ecdysozoa</taxon>
        <taxon>Arthropoda</taxon>
        <taxon>Hexapoda</taxon>
        <taxon>Insecta</taxon>
        <taxon>Pterygota</taxon>
        <taxon>Neoptera</taxon>
        <taxon>Endopterygota</taxon>
        <taxon>Diptera</taxon>
        <taxon>Brachycera</taxon>
        <taxon>Muscomorpha</taxon>
        <taxon>Hippoboscoidea</taxon>
        <taxon>Glossinidae</taxon>
        <taxon>Glossina</taxon>
    </lineage>
</organism>
<evidence type="ECO:0000256" key="9">
    <source>
        <dbReference type="ARBA" id="ARBA00023224"/>
    </source>
</evidence>
<comment type="subcellular location">
    <subcellularLocation>
        <location evidence="1">Cell membrane</location>
        <topology evidence="1">Multi-pass membrane protein</topology>
    </subcellularLocation>
</comment>
<keyword evidence="6 10" id="KW-1133">Transmembrane helix</keyword>
<feature type="transmembrane region" description="Helical" evidence="10">
    <location>
        <begin position="509"/>
        <end position="529"/>
    </location>
</feature>
<evidence type="ECO:0000256" key="4">
    <source>
        <dbReference type="ARBA" id="ARBA00022692"/>
    </source>
</evidence>
<name>A0A1B0BX39_9MUSC</name>
<dbReference type="GO" id="GO:0005549">
    <property type="term" value="F:odorant binding"/>
    <property type="evidence" value="ECO:0007669"/>
    <property type="project" value="InterPro"/>
</dbReference>
<keyword evidence="2" id="KW-1003">Cell membrane</keyword>
<accession>A0A1B0BX39</accession>
<keyword evidence="12" id="KW-1185">Reference proteome</keyword>
<evidence type="ECO:0000256" key="10">
    <source>
        <dbReference type="SAM" id="Phobius"/>
    </source>
</evidence>
<evidence type="ECO:0000313" key="12">
    <source>
        <dbReference type="Proteomes" id="UP000092460"/>
    </source>
</evidence>
<dbReference type="GO" id="GO:0005886">
    <property type="term" value="C:plasma membrane"/>
    <property type="evidence" value="ECO:0007669"/>
    <property type="project" value="UniProtKB-SubCell"/>
</dbReference>
<dbReference type="InterPro" id="IPR004117">
    <property type="entry name" value="7tm6_olfct_rcpt"/>
</dbReference>
<keyword evidence="5" id="KW-0552">Olfaction</keyword>
<feature type="transmembrane region" description="Helical" evidence="10">
    <location>
        <begin position="812"/>
        <end position="840"/>
    </location>
</feature>
<keyword evidence="7 10" id="KW-0472">Membrane</keyword>
<evidence type="ECO:0000256" key="3">
    <source>
        <dbReference type="ARBA" id="ARBA00022606"/>
    </source>
</evidence>
<keyword evidence="8" id="KW-0675">Receptor</keyword>
<reference evidence="11" key="2">
    <citation type="submission" date="2020-05" db="UniProtKB">
        <authorList>
            <consortium name="EnsemblMetazoa"/>
        </authorList>
    </citation>
    <scope>IDENTIFICATION</scope>
    <source>
        <strain evidence="11">IAEA</strain>
    </source>
</reference>
<proteinExistence type="predicted"/>
<dbReference type="PANTHER" id="PTHR21137:SF35">
    <property type="entry name" value="ODORANT RECEPTOR 19A-RELATED"/>
    <property type="match status" value="1"/>
</dbReference>
<evidence type="ECO:0000256" key="5">
    <source>
        <dbReference type="ARBA" id="ARBA00022725"/>
    </source>
</evidence>
<dbReference type="GO" id="GO:0007165">
    <property type="term" value="P:signal transduction"/>
    <property type="evidence" value="ECO:0007669"/>
    <property type="project" value="UniProtKB-KW"/>
</dbReference>
<evidence type="ECO:0000256" key="2">
    <source>
        <dbReference type="ARBA" id="ARBA00022475"/>
    </source>
</evidence>
<dbReference type="Pfam" id="PF02949">
    <property type="entry name" value="7tm_6"/>
    <property type="match status" value="2"/>
</dbReference>
<dbReference type="EnsemblMetazoa" id="GPPI043178-RA">
    <property type="protein sequence ID" value="GPPI043178-PA"/>
    <property type="gene ID" value="GPPI043178"/>
</dbReference>